<dbReference type="InterPro" id="IPR013249">
    <property type="entry name" value="RNA_pol_sigma70_r4_t2"/>
</dbReference>
<reference evidence="8 9" key="1">
    <citation type="journal article" date="2019" name="Int. J. Syst. Evol. Microbiol.">
        <title>The Global Catalogue of Microorganisms (GCM) 10K type strain sequencing project: providing services to taxonomists for standard genome sequencing and annotation.</title>
        <authorList>
            <consortium name="The Broad Institute Genomics Platform"/>
            <consortium name="The Broad Institute Genome Sequencing Center for Infectious Disease"/>
            <person name="Wu L."/>
            <person name="Ma J."/>
        </authorList>
    </citation>
    <scope>NUCLEOTIDE SEQUENCE [LARGE SCALE GENOMIC DNA]</scope>
    <source>
        <strain evidence="8 9">JCM 10303</strain>
    </source>
</reference>
<evidence type="ECO:0000259" key="7">
    <source>
        <dbReference type="Pfam" id="PF08281"/>
    </source>
</evidence>
<dbReference type="CDD" id="cd06171">
    <property type="entry name" value="Sigma70_r4"/>
    <property type="match status" value="1"/>
</dbReference>
<dbReference type="EMBL" id="BAAAGS010000002">
    <property type="protein sequence ID" value="GAA0509453.1"/>
    <property type="molecule type" value="Genomic_DNA"/>
</dbReference>
<dbReference type="Gene3D" id="3.10.450.50">
    <property type="match status" value="1"/>
</dbReference>
<evidence type="ECO:0000313" key="8">
    <source>
        <dbReference type="EMBL" id="GAA0509453.1"/>
    </source>
</evidence>
<comment type="caution">
    <text evidence="8">The sequence shown here is derived from an EMBL/GenBank/DDBJ whole genome shotgun (WGS) entry which is preliminary data.</text>
</comment>
<dbReference type="InterPro" id="IPR013325">
    <property type="entry name" value="RNA_pol_sigma_r2"/>
</dbReference>
<feature type="domain" description="RNA polymerase sigma-70 region 2" evidence="6">
    <location>
        <begin position="9"/>
        <end position="72"/>
    </location>
</feature>
<dbReference type="Gene3D" id="1.10.10.10">
    <property type="entry name" value="Winged helix-like DNA-binding domain superfamily/Winged helix DNA-binding domain"/>
    <property type="match status" value="1"/>
</dbReference>
<dbReference type="PANTHER" id="PTHR30173:SF36">
    <property type="entry name" value="ECF RNA POLYMERASE SIGMA FACTOR SIGJ"/>
    <property type="match status" value="1"/>
</dbReference>
<evidence type="ECO:0000259" key="6">
    <source>
        <dbReference type="Pfam" id="PF04542"/>
    </source>
</evidence>
<dbReference type="PANTHER" id="PTHR30173">
    <property type="entry name" value="SIGMA 19 FACTOR"/>
    <property type="match status" value="1"/>
</dbReference>
<dbReference type="Gene3D" id="1.10.1740.10">
    <property type="match status" value="1"/>
</dbReference>
<evidence type="ECO:0000256" key="4">
    <source>
        <dbReference type="ARBA" id="ARBA00023082"/>
    </source>
</evidence>
<dbReference type="Pfam" id="PF08281">
    <property type="entry name" value="Sigma70_r4_2"/>
    <property type="match status" value="1"/>
</dbReference>
<dbReference type="RefSeq" id="WP_009947744.1">
    <property type="nucleotide sequence ID" value="NZ_BAAAGS010000002.1"/>
</dbReference>
<evidence type="ECO:0000313" key="9">
    <source>
        <dbReference type="Proteomes" id="UP001500729"/>
    </source>
</evidence>
<dbReference type="Pfam" id="PF04542">
    <property type="entry name" value="Sigma70_r2"/>
    <property type="match status" value="1"/>
</dbReference>
<comment type="similarity">
    <text evidence="1">Belongs to the sigma-70 factor family. ECF subfamily.</text>
</comment>
<gene>
    <name evidence="8" type="primary">sigJ_1</name>
    <name evidence="8" type="ORF">GCM10009533_05320</name>
</gene>
<dbReference type="InterPro" id="IPR007627">
    <property type="entry name" value="RNA_pol_sigma70_r2"/>
</dbReference>
<feature type="domain" description="RNA polymerase sigma factor 70 region 4 type 2" evidence="7">
    <location>
        <begin position="109"/>
        <end position="160"/>
    </location>
</feature>
<organism evidence="8 9">
    <name type="scientific">Saccharopolyspora erythraea</name>
    <name type="common">Streptomyces erythraeus</name>
    <dbReference type="NCBI Taxonomy" id="1836"/>
    <lineage>
        <taxon>Bacteria</taxon>
        <taxon>Bacillati</taxon>
        <taxon>Actinomycetota</taxon>
        <taxon>Actinomycetes</taxon>
        <taxon>Pseudonocardiales</taxon>
        <taxon>Pseudonocardiaceae</taxon>
        <taxon>Saccharopolyspora</taxon>
    </lineage>
</organism>
<dbReference type="Proteomes" id="UP001500729">
    <property type="component" value="Unassembled WGS sequence"/>
</dbReference>
<keyword evidence="4" id="KW-0731">Sigma factor</keyword>
<dbReference type="SUPFAM" id="SSF54427">
    <property type="entry name" value="NTF2-like"/>
    <property type="match status" value="1"/>
</dbReference>
<evidence type="ECO:0000256" key="2">
    <source>
        <dbReference type="ARBA" id="ARBA00011344"/>
    </source>
</evidence>
<dbReference type="InterPro" id="IPR014303">
    <property type="entry name" value="RNA_pol_sigma-70_ECF"/>
</dbReference>
<dbReference type="InterPro" id="IPR036388">
    <property type="entry name" value="WH-like_DNA-bd_sf"/>
</dbReference>
<keyword evidence="5" id="KW-0804">Transcription</keyword>
<dbReference type="InterPro" id="IPR052704">
    <property type="entry name" value="ECF_Sigma-70_Domain"/>
</dbReference>
<dbReference type="InterPro" id="IPR014284">
    <property type="entry name" value="RNA_pol_sigma-70_dom"/>
</dbReference>
<dbReference type="SUPFAM" id="SSF88946">
    <property type="entry name" value="Sigma2 domain of RNA polymerase sigma factors"/>
    <property type="match status" value="1"/>
</dbReference>
<keyword evidence="3" id="KW-0805">Transcription regulation</keyword>
<evidence type="ECO:0000256" key="1">
    <source>
        <dbReference type="ARBA" id="ARBA00010641"/>
    </source>
</evidence>
<dbReference type="InterPro" id="IPR032710">
    <property type="entry name" value="NTF2-like_dom_sf"/>
</dbReference>
<dbReference type="NCBIfam" id="TIGR02937">
    <property type="entry name" value="sigma70-ECF"/>
    <property type="match status" value="1"/>
</dbReference>
<dbReference type="InterPro" id="IPR013324">
    <property type="entry name" value="RNA_pol_sigma_r3/r4-like"/>
</dbReference>
<sequence>MASDHVAEFEAHRPRLFAVGYRLLGSAAEAEDLVQETFLRWNDADRDVVRTPAAWLTKVLTNLCLNRLASARSRREDYVGIWLPEPVMTDDSALGPLETAERRESVSLAMLVLMEKLTPVERAVFVLREAFGYRHREIAEILDITESNSQQVLRRAQAHLRERPRFDASGDQRRRIAELFLDAARGGDLPALERLLADDVVSSADGGGVAGAARNAIRGASRVARYFAGLLDVPLPGLELRVVELNGQPGILAVVGDALVSVTVVEVGDERVRRIYNVVNPDKLRFLAAQCGLVARNWRQVIEDTSGSVMELRAARFRE</sequence>
<dbReference type="SUPFAM" id="SSF88659">
    <property type="entry name" value="Sigma3 and sigma4 domains of RNA polymerase sigma factors"/>
    <property type="match status" value="1"/>
</dbReference>
<dbReference type="NCBIfam" id="NF007214">
    <property type="entry name" value="PRK09636.1"/>
    <property type="match status" value="1"/>
</dbReference>
<keyword evidence="9" id="KW-1185">Reference proteome</keyword>
<proteinExistence type="inferred from homology"/>
<comment type="subunit">
    <text evidence="2">Interacts transiently with the RNA polymerase catalytic core formed by RpoA, RpoB, RpoC and RpoZ (2 alpha, 1 beta, 1 beta' and 1 omega subunit) to form the RNA polymerase holoenzyme that can initiate transcription.</text>
</comment>
<protein>
    <submittedName>
        <fullName evidence="8">RNA polymerase sigma factor SigJ</fullName>
    </submittedName>
</protein>
<evidence type="ECO:0000256" key="3">
    <source>
        <dbReference type="ARBA" id="ARBA00023015"/>
    </source>
</evidence>
<dbReference type="NCBIfam" id="TIGR02957">
    <property type="entry name" value="SigX4"/>
    <property type="match status" value="1"/>
</dbReference>
<accession>A0ABN1C0T1</accession>
<name>A0ABN1C0T1_SACER</name>
<evidence type="ECO:0000256" key="5">
    <source>
        <dbReference type="ARBA" id="ARBA00023163"/>
    </source>
</evidence>